<name>A0A7X3MEN9_9FIRM</name>
<keyword evidence="3" id="KW-1185">Reference proteome</keyword>
<dbReference type="Proteomes" id="UP000460412">
    <property type="component" value="Unassembled WGS sequence"/>
</dbReference>
<comment type="caution">
    <text evidence="2">The sequence shown here is derived from an EMBL/GenBank/DDBJ whole genome shotgun (WGS) entry which is preliminary data.</text>
</comment>
<gene>
    <name evidence="2" type="ORF">GN277_06470</name>
</gene>
<evidence type="ECO:0000313" key="2">
    <source>
        <dbReference type="EMBL" id="MXP75034.1"/>
    </source>
</evidence>
<dbReference type="Gene3D" id="3.40.630.30">
    <property type="match status" value="1"/>
</dbReference>
<sequence length="138" mass="16275">MEIKVVTNNDKEFVMSIDRHVDDTGYANRVYTKSGYVIWEDSQPIGIIVHCILWEHIPFMNFIFIKEDYRSKGFAKQAIIRWENEMKNQGYKMTLISTQADEGAQHLYRKLGYIDCGGLVFHNTPFDQPMEIFFRKVL</sequence>
<evidence type="ECO:0000313" key="3">
    <source>
        <dbReference type="Proteomes" id="UP000460412"/>
    </source>
</evidence>
<dbReference type="EMBL" id="WUQX01000001">
    <property type="protein sequence ID" value="MXP75034.1"/>
    <property type="molecule type" value="Genomic_DNA"/>
</dbReference>
<keyword evidence="2" id="KW-0808">Transferase</keyword>
<dbReference type="InterPro" id="IPR016181">
    <property type="entry name" value="Acyl_CoA_acyltransferase"/>
</dbReference>
<dbReference type="PROSITE" id="PS51186">
    <property type="entry name" value="GNAT"/>
    <property type="match status" value="1"/>
</dbReference>
<protein>
    <submittedName>
        <fullName evidence="2">GNAT family N-acetyltransferase</fullName>
    </submittedName>
</protein>
<dbReference type="AlphaFoldDB" id="A0A7X3MEN9"/>
<accession>A0A7X3MEN9</accession>
<dbReference type="RefSeq" id="WP_159750350.1">
    <property type="nucleotide sequence ID" value="NZ_WUQX01000001.1"/>
</dbReference>
<reference evidence="2 3" key="1">
    <citation type="submission" date="2019-12" db="EMBL/GenBank/DDBJ databases">
        <title>Sporaefaciens musculi gen. nov., sp. nov., a novel bacterium isolated from the caecum of an obese mouse.</title>
        <authorList>
            <person name="Rasmussen T.S."/>
            <person name="Streidl T."/>
            <person name="Hitch T.C.A."/>
            <person name="Wortmann E."/>
            <person name="Deptula P."/>
            <person name="Hansen M."/>
            <person name="Nielsen D.S."/>
            <person name="Clavel T."/>
            <person name="Vogensen F.K."/>
        </authorList>
    </citation>
    <scope>NUCLEOTIDE SEQUENCE [LARGE SCALE GENOMIC DNA]</scope>
    <source>
        <strain evidence="2 3">WCA-9-b2</strain>
    </source>
</reference>
<feature type="domain" description="N-acetyltransferase" evidence="1">
    <location>
        <begin position="1"/>
        <end position="135"/>
    </location>
</feature>
<dbReference type="CDD" id="cd04301">
    <property type="entry name" value="NAT_SF"/>
    <property type="match status" value="1"/>
</dbReference>
<organism evidence="2 3">
    <name type="scientific">Sporofaciens musculi</name>
    <dbReference type="NCBI Taxonomy" id="2681861"/>
    <lineage>
        <taxon>Bacteria</taxon>
        <taxon>Bacillati</taxon>
        <taxon>Bacillota</taxon>
        <taxon>Clostridia</taxon>
        <taxon>Lachnospirales</taxon>
        <taxon>Lachnospiraceae</taxon>
        <taxon>Sporofaciens</taxon>
    </lineage>
</organism>
<dbReference type="InterPro" id="IPR000182">
    <property type="entry name" value="GNAT_dom"/>
</dbReference>
<dbReference type="SUPFAM" id="SSF55729">
    <property type="entry name" value="Acyl-CoA N-acyltransferases (Nat)"/>
    <property type="match status" value="1"/>
</dbReference>
<dbReference type="GO" id="GO:0016747">
    <property type="term" value="F:acyltransferase activity, transferring groups other than amino-acyl groups"/>
    <property type="evidence" value="ECO:0007669"/>
    <property type="project" value="InterPro"/>
</dbReference>
<proteinExistence type="predicted"/>
<evidence type="ECO:0000259" key="1">
    <source>
        <dbReference type="PROSITE" id="PS51186"/>
    </source>
</evidence>
<dbReference type="Pfam" id="PF00583">
    <property type="entry name" value="Acetyltransf_1"/>
    <property type="match status" value="1"/>
</dbReference>